<feature type="domain" description="Reverse transcriptase" evidence="1">
    <location>
        <begin position="1"/>
        <end position="162"/>
    </location>
</feature>
<dbReference type="PROSITE" id="PS50878">
    <property type="entry name" value="RT_POL"/>
    <property type="match status" value="1"/>
</dbReference>
<dbReference type="PaxDb" id="4097-A0A1S4B5K1"/>
<dbReference type="OrthoDB" id="1936626at2759"/>
<dbReference type="AlphaFoldDB" id="A0A1S4B5K1"/>
<keyword evidence="2" id="KW-0808">Transferase</keyword>
<gene>
    <name evidence="2" type="primary">LOC107804664</name>
</gene>
<accession>A0A1S4B5K1</accession>
<sequence length="234" mass="27115">MVKKKNGKWRICVDFTDLNKACPKNSFPLPHIDQLIDATAGHELLSFLDAYSGYNQILMEEEDQDKTTFITYRGTYCYRVMPFGLKNAGATYQRLVTKMFKDHLRKTMEVYIDDMLVKSVKAEDYINHLKEAFDILKLCEMKLNPEKCMFGATYGKLLGFLVSQRGIEVKPDQIKAIEGIPELLTTKRQVQRFTGRIIALSRFISWSCDRCHKFFGVLKKDNDLEWTPECVQAL</sequence>
<dbReference type="SUPFAM" id="SSF56672">
    <property type="entry name" value="DNA/RNA polymerases"/>
    <property type="match status" value="1"/>
</dbReference>
<evidence type="ECO:0000313" key="2">
    <source>
        <dbReference type="RefSeq" id="XP_016484073.1"/>
    </source>
</evidence>
<dbReference type="InterPro" id="IPR000477">
    <property type="entry name" value="RT_dom"/>
</dbReference>
<dbReference type="STRING" id="4097.A0A1S4B5K1"/>
<dbReference type="KEGG" id="nta:107804664"/>
<organism evidence="2">
    <name type="scientific">Nicotiana tabacum</name>
    <name type="common">Common tobacco</name>
    <dbReference type="NCBI Taxonomy" id="4097"/>
    <lineage>
        <taxon>Eukaryota</taxon>
        <taxon>Viridiplantae</taxon>
        <taxon>Streptophyta</taxon>
        <taxon>Embryophyta</taxon>
        <taxon>Tracheophyta</taxon>
        <taxon>Spermatophyta</taxon>
        <taxon>Magnoliopsida</taxon>
        <taxon>eudicotyledons</taxon>
        <taxon>Gunneridae</taxon>
        <taxon>Pentapetalae</taxon>
        <taxon>asterids</taxon>
        <taxon>lamiids</taxon>
        <taxon>Solanales</taxon>
        <taxon>Solanaceae</taxon>
        <taxon>Nicotianoideae</taxon>
        <taxon>Nicotianeae</taxon>
        <taxon>Nicotiana</taxon>
    </lineage>
</organism>
<dbReference type="PANTHER" id="PTHR24559">
    <property type="entry name" value="TRANSPOSON TY3-I GAG-POL POLYPROTEIN"/>
    <property type="match status" value="1"/>
</dbReference>
<dbReference type="Gene3D" id="3.10.10.10">
    <property type="entry name" value="HIV Type 1 Reverse Transcriptase, subunit A, domain 1"/>
    <property type="match status" value="1"/>
</dbReference>
<dbReference type="OMA" id="THIGAFC"/>
<dbReference type="InterPro" id="IPR053134">
    <property type="entry name" value="RNA-dir_DNA_polymerase"/>
</dbReference>
<keyword evidence="2" id="KW-0548">Nucleotidyltransferase</keyword>
<keyword evidence="2" id="KW-0695">RNA-directed DNA polymerase</keyword>
<dbReference type="InterPro" id="IPR043502">
    <property type="entry name" value="DNA/RNA_pol_sf"/>
</dbReference>
<dbReference type="GO" id="GO:0003964">
    <property type="term" value="F:RNA-directed DNA polymerase activity"/>
    <property type="evidence" value="ECO:0007669"/>
    <property type="project" value="UniProtKB-KW"/>
</dbReference>
<evidence type="ECO:0000259" key="1">
    <source>
        <dbReference type="PROSITE" id="PS50878"/>
    </source>
</evidence>
<dbReference type="RefSeq" id="XP_016484073.1">
    <property type="nucleotide sequence ID" value="XM_016628587.1"/>
</dbReference>
<dbReference type="Gene3D" id="3.30.70.270">
    <property type="match status" value="1"/>
</dbReference>
<dbReference type="InterPro" id="IPR043128">
    <property type="entry name" value="Rev_trsase/Diguanyl_cyclase"/>
</dbReference>
<name>A0A1S4B5K1_TOBAC</name>
<dbReference type="Pfam" id="PF00078">
    <property type="entry name" value="RVT_1"/>
    <property type="match status" value="1"/>
</dbReference>
<reference evidence="2" key="1">
    <citation type="submission" date="2025-08" db="UniProtKB">
        <authorList>
            <consortium name="RefSeq"/>
        </authorList>
    </citation>
    <scope>IDENTIFICATION</scope>
</reference>
<dbReference type="PANTHER" id="PTHR24559:SF431">
    <property type="entry name" value="RNA-DIRECTED DNA POLYMERASE HOMOLOG"/>
    <property type="match status" value="1"/>
</dbReference>
<proteinExistence type="predicted"/>
<dbReference type="CDD" id="cd01647">
    <property type="entry name" value="RT_LTR"/>
    <property type="match status" value="1"/>
</dbReference>
<dbReference type="SMR" id="A0A1S4B5K1"/>
<protein>
    <submittedName>
        <fullName evidence="2">RNA-directed DNA polymerase homolog</fullName>
    </submittedName>
</protein>